<feature type="transmembrane region" description="Helical" evidence="1">
    <location>
        <begin position="198"/>
        <end position="217"/>
    </location>
</feature>
<dbReference type="EMBL" id="MEUI01000048">
    <property type="protein sequence ID" value="OGC32637.1"/>
    <property type="molecule type" value="Genomic_DNA"/>
</dbReference>
<organism evidence="2 3">
    <name type="scientific">candidate division WOR-1 bacterium RIFOXYC2_FULL_41_25</name>
    <dbReference type="NCBI Taxonomy" id="1802586"/>
    <lineage>
        <taxon>Bacteria</taxon>
        <taxon>Bacillati</taxon>
        <taxon>Saganbacteria</taxon>
    </lineage>
</organism>
<gene>
    <name evidence="2" type="ORF">A2462_02070</name>
</gene>
<evidence type="ECO:0000313" key="3">
    <source>
        <dbReference type="Proteomes" id="UP000177309"/>
    </source>
</evidence>
<keyword evidence="1" id="KW-0472">Membrane</keyword>
<dbReference type="Proteomes" id="UP000177309">
    <property type="component" value="Unassembled WGS sequence"/>
</dbReference>
<feature type="transmembrane region" description="Helical" evidence="1">
    <location>
        <begin position="72"/>
        <end position="96"/>
    </location>
</feature>
<feature type="transmembrane region" description="Helical" evidence="1">
    <location>
        <begin position="134"/>
        <end position="155"/>
    </location>
</feature>
<evidence type="ECO:0008006" key="4">
    <source>
        <dbReference type="Google" id="ProtNLM"/>
    </source>
</evidence>
<protein>
    <recommendedName>
        <fullName evidence="4">Yip1 domain-containing protein</fullName>
    </recommendedName>
</protein>
<name>A0A1F4TJ49_UNCSA</name>
<reference evidence="2 3" key="1">
    <citation type="journal article" date="2016" name="Nat. Commun.">
        <title>Thousands of microbial genomes shed light on interconnected biogeochemical processes in an aquifer system.</title>
        <authorList>
            <person name="Anantharaman K."/>
            <person name="Brown C.T."/>
            <person name="Hug L.A."/>
            <person name="Sharon I."/>
            <person name="Castelle C.J."/>
            <person name="Probst A.J."/>
            <person name="Thomas B.C."/>
            <person name="Singh A."/>
            <person name="Wilkins M.J."/>
            <person name="Karaoz U."/>
            <person name="Brodie E.L."/>
            <person name="Williams K.H."/>
            <person name="Hubbard S.S."/>
            <person name="Banfield J.F."/>
        </authorList>
    </citation>
    <scope>NUCLEOTIDE SEQUENCE [LARGE SCALE GENOMIC DNA]</scope>
</reference>
<feature type="transmembrane region" description="Helical" evidence="1">
    <location>
        <begin position="35"/>
        <end position="60"/>
    </location>
</feature>
<proteinExistence type="predicted"/>
<sequence>MKMLQTYLSTWWTIMIRPIYFYTKLKEESWRADALTFLLITAWLVTFFATVMVFITQLIALGSPLISDIKGFGLLVVLPVLLTLMLVFFMLILLILGGVFVSGFFVALYLVALVLHYIYSVLGKKGSLNRMIQSTFYSSAVLLPLIIVFLLMIITKRGALSFELFRVGYNFFYFLMVLYVYGLWAIAVRKNYQVSRPLAFVGTLVPVLGLLIFGLIFDKIAFSKIGKFIT</sequence>
<evidence type="ECO:0000313" key="2">
    <source>
        <dbReference type="EMBL" id="OGC32637.1"/>
    </source>
</evidence>
<keyword evidence="1" id="KW-0812">Transmembrane</keyword>
<comment type="caution">
    <text evidence="2">The sequence shown here is derived from an EMBL/GenBank/DDBJ whole genome shotgun (WGS) entry which is preliminary data.</text>
</comment>
<keyword evidence="1" id="KW-1133">Transmembrane helix</keyword>
<dbReference type="AlphaFoldDB" id="A0A1F4TJ49"/>
<evidence type="ECO:0000256" key="1">
    <source>
        <dbReference type="SAM" id="Phobius"/>
    </source>
</evidence>
<feature type="transmembrane region" description="Helical" evidence="1">
    <location>
        <begin position="167"/>
        <end position="186"/>
    </location>
</feature>
<accession>A0A1F4TJ49</accession>
<feature type="transmembrane region" description="Helical" evidence="1">
    <location>
        <begin position="103"/>
        <end position="122"/>
    </location>
</feature>